<proteinExistence type="predicted"/>
<evidence type="ECO:0000313" key="10">
    <source>
        <dbReference type="Proteomes" id="UP001190700"/>
    </source>
</evidence>
<evidence type="ECO:0000256" key="6">
    <source>
        <dbReference type="SAM" id="MobiDB-lite"/>
    </source>
</evidence>
<dbReference type="SUPFAM" id="SSF101447">
    <property type="entry name" value="Formin homology 2 domain (FH2 domain)"/>
    <property type="match status" value="1"/>
</dbReference>
<dbReference type="PRINTS" id="PR01217">
    <property type="entry name" value="PRICHEXTENSN"/>
</dbReference>
<feature type="region of interest" description="Disordered" evidence="6">
    <location>
        <begin position="1"/>
        <end position="31"/>
    </location>
</feature>
<dbReference type="Proteomes" id="UP001190700">
    <property type="component" value="Unassembled WGS sequence"/>
</dbReference>
<dbReference type="Pfam" id="PF02010">
    <property type="entry name" value="REJ"/>
    <property type="match status" value="2"/>
</dbReference>
<protein>
    <recommendedName>
        <fullName evidence="8">PKD/REJ-like domain-containing protein</fullName>
    </recommendedName>
</protein>
<feature type="compositionally biased region" description="Polar residues" evidence="6">
    <location>
        <begin position="1"/>
        <end position="10"/>
    </location>
</feature>
<feature type="domain" description="PKD/REJ-like" evidence="8">
    <location>
        <begin position="110"/>
        <end position="238"/>
    </location>
</feature>
<evidence type="ECO:0000256" key="1">
    <source>
        <dbReference type="ARBA" id="ARBA00004370"/>
    </source>
</evidence>
<organism evidence="9 10">
    <name type="scientific">Cymbomonas tetramitiformis</name>
    <dbReference type="NCBI Taxonomy" id="36881"/>
    <lineage>
        <taxon>Eukaryota</taxon>
        <taxon>Viridiplantae</taxon>
        <taxon>Chlorophyta</taxon>
        <taxon>Pyramimonadophyceae</taxon>
        <taxon>Pyramimonadales</taxon>
        <taxon>Pyramimonadaceae</taxon>
        <taxon>Cymbomonas</taxon>
    </lineage>
</organism>
<keyword evidence="5 7" id="KW-0472">Membrane</keyword>
<evidence type="ECO:0000256" key="5">
    <source>
        <dbReference type="ARBA" id="ARBA00023136"/>
    </source>
</evidence>
<name>A0AAE0GK09_9CHLO</name>
<dbReference type="EMBL" id="LGRX02004886">
    <property type="protein sequence ID" value="KAK3279450.1"/>
    <property type="molecule type" value="Genomic_DNA"/>
</dbReference>
<dbReference type="GO" id="GO:0006816">
    <property type="term" value="P:calcium ion transport"/>
    <property type="evidence" value="ECO:0007669"/>
    <property type="project" value="TreeGrafter"/>
</dbReference>
<comment type="subcellular location">
    <subcellularLocation>
        <location evidence="1">Membrane</location>
    </subcellularLocation>
</comment>
<evidence type="ECO:0000256" key="7">
    <source>
        <dbReference type="SAM" id="Phobius"/>
    </source>
</evidence>
<sequence>MVAQASSLAGQTFPPPLPTRHPFTPTHLASSPAPSPCLQPLLPGASCTDDGSVCLECPPGYHGDAITCEPCSMEAEILGSSAPGPSSAEYDAMRHKELFMYSRASLVPDTCVWGEGWSFNWTVRSPSDQPLAITSPEARLLTSTMYLPAFTMRVSNGYTFAVEACPRGYELASGCAQQEVRVNIQSQPLQPTIKGSEVVVGTGVPITLTGIGIAIPDAEEERRVHYSWSCHADASRQETCTDNGFYKDDFGYRCSDWIGMSCHEGACRNYTQRELEKVRSNCELTCQECSNFLCTDECQPVEECPRLDPLCQIMHIRDGYCEDGEQPQAGFNPHSCVRGTDCADCGPRAKIFPFCQDVFNFSDPLGHECGYYLDKDCNALVGVVENMTYGIQGSVLTNCNHTCSVCEQPCSNVMGFFDDYGFRCSDWAGENCTSGVCRPYSSQQLAVTRQSCPLTCGACGGPPDAVCRDPHGNPVVLPNDKVVNFTLPGDRTKWGYRITLTVSRGPPFSGIDRVVGNVFVTDGHAPHVMVDPLMHNPDPSIKVTLLTSGEGNGTATWRSDNTTFKLEQVASTPTSAAGPLALVLRGGSLAPSDTVLLKYSLDTPNGVAEAMATLTAAVPPEDGFLSVGPYQGSALATHFSVSTGGWTSVAAPLRFLLTFAPYTDQHQRTTGDEVLLTTEYSPFTAYTARLPRGRPEANFVLQLRMYAIDEDGTVAAEPAVTNVRVLRATLESPEEWSALVDEALAEASTCRSVGDIDGAVQALKVALSVMNDANNTMDLRQQTARCEEVVDSAVELGSSVTDTAVGNRALQEVVLGAVVDPKRVTERAWFSAMKMTRRSVSSAAGDGALANIVLDTLSALISSVVVLSAPHLVTHQVQELAWRQSANLQPAEEPAMTSSEGIILKVMKSKPGDETAPLHTEGVSFPEVDMHLSPVPVEALVGVAKGRDVTVNVVYYNNMFETDDMAHSGDFEAVFGSIFVEPGRRLLQTQRPPPPRPPPPPPMPPSIPEPPPSPPPTPPIPPPPPPPSSPPSPYPPPQPPFHPPAPNPPIPPGINFIPITDTLSLVARAENGTNPEGETLEVAGMQSPITLQMRINNDQVALVDAFSSLSQEEKDTVVASCVVRSGNDFVQDLCVTLPNPRPPKADIRWKAGFTIPEGSDVQLNMGWEITNLLDFGCEEVFFDTDNQFFQKMRLFNWIKLHDGYVKCLLTDPNEDCIWSNSTQTFQGEGCLQEAQMDCMCTSFGDFLGALTTPQEFTVKYDFAEGLFSYDDLMVFFFAWAGCMFLMAVYGWRQQALKVSAVIAALKCRWCGFTIQGSEEGEVWLWALSCYNINHRTETRGARLISNGSLEFLSAIFGLPWTRLQLIIPQVLPAPPLSS</sequence>
<keyword evidence="10" id="KW-1185">Reference proteome</keyword>
<gene>
    <name evidence="9" type="ORF">CYMTET_12665</name>
</gene>
<feature type="domain" description="PKD/REJ-like" evidence="8">
    <location>
        <begin position="469"/>
        <end position="762"/>
    </location>
</feature>
<evidence type="ECO:0000313" key="9">
    <source>
        <dbReference type="EMBL" id="KAK3279450.1"/>
    </source>
</evidence>
<dbReference type="InterPro" id="IPR002859">
    <property type="entry name" value="PKD/REJ-like"/>
</dbReference>
<keyword evidence="2 7" id="KW-0812">Transmembrane</keyword>
<feature type="region of interest" description="Disordered" evidence="6">
    <location>
        <begin position="987"/>
        <end position="1056"/>
    </location>
</feature>
<keyword evidence="4 7" id="KW-1133">Transmembrane helix</keyword>
<reference evidence="9 10" key="1">
    <citation type="journal article" date="2015" name="Genome Biol. Evol.">
        <title>Comparative Genomics of a Bacterivorous Green Alga Reveals Evolutionary Causalities and Consequences of Phago-Mixotrophic Mode of Nutrition.</title>
        <authorList>
            <person name="Burns J.A."/>
            <person name="Paasch A."/>
            <person name="Narechania A."/>
            <person name="Kim E."/>
        </authorList>
    </citation>
    <scope>NUCLEOTIDE SEQUENCE [LARGE SCALE GENOMIC DNA]</scope>
    <source>
        <strain evidence="9 10">PLY_AMNH</strain>
    </source>
</reference>
<dbReference type="PANTHER" id="PTHR46730">
    <property type="entry name" value="POLYCYSTIN-1"/>
    <property type="match status" value="1"/>
</dbReference>
<evidence type="ECO:0000256" key="2">
    <source>
        <dbReference type="ARBA" id="ARBA00022692"/>
    </source>
</evidence>
<feature type="compositionally biased region" description="Pro residues" evidence="6">
    <location>
        <begin position="991"/>
        <end position="1052"/>
    </location>
</feature>
<dbReference type="GO" id="GO:0005261">
    <property type="term" value="F:monoatomic cation channel activity"/>
    <property type="evidence" value="ECO:0007669"/>
    <property type="project" value="TreeGrafter"/>
</dbReference>
<evidence type="ECO:0000259" key="8">
    <source>
        <dbReference type="Pfam" id="PF02010"/>
    </source>
</evidence>
<accession>A0AAE0GK09</accession>
<comment type="caution">
    <text evidence="9">The sequence shown here is derived from an EMBL/GenBank/DDBJ whole genome shotgun (WGS) entry which is preliminary data.</text>
</comment>
<evidence type="ECO:0000256" key="3">
    <source>
        <dbReference type="ARBA" id="ARBA00022737"/>
    </source>
</evidence>
<keyword evidence="3" id="KW-0677">Repeat</keyword>
<dbReference type="GO" id="GO:0005886">
    <property type="term" value="C:plasma membrane"/>
    <property type="evidence" value="ECO:0007669"/>
    <property type="project" value="TreeGrafter"/>
</dbReference>
<dbReference type="PANTHER" id="PTHR46730:SF1">
    <property type="entry name" value="PLAT DOMAIN-CONTAINING PROTEIN"/>
    <property type="match status" value="1"/>
</dbReference>
<feature type="transmembrane region" description="Helical" evidence="7">
    <location>
        <begin position="1272"/>
        <end position="1291"/>
    </location>
</feature>
<evidence type="ECO:0000256" key="4">
    <source>
        <dbReference type="ARBA" id="ARBA00022989"/>
    </source>
</evidence>